<organism evidence="4 5">
    <name type="scientific">Penicillium salamii</name>
    <dbReference type="NCBI Taxonomy" id="1612424"/>
    <lineage>
        <taxon>Eukaryota</taxon>
        <taxon>Fungi</taxon>
        <taxon>Dikarya</taxon>
        <taxon>Ascomycota</taxon>
        <taxon>Pezizomycotina</taxon>
        <taxon>Eurotiomycetes</taxon>
        <taxon>Eurotiomycetidae</taxon>
        <taxon>Eurotiales</taxon>
        <taxon>Aspergillaceae</taxon>
        <taxon>Penicillium</taxon>
    </lineage>
</organism>
<reference evidence="4" key="1">
    <citation type="submission" date="2021-07" db="EMBL/GenBank/DDBJ databases">
        <authorList>
            <person name="Branca A.L. A."/>
        </authorList>
    </citation>
    <scope>NUCLEOTIDE SEQUENCE</scope>
</reference>
<feature type="domain" description="NIPSNAP" evidence="3">
    <location>
        <begin position="173"/>
        <end position="266"/>
    </location>
</feature>
<evidence type="ECO:0000256" key="2">
    <source>
        <dbReference type="SAM" id="MobiDB-lite"/>
    </source>
</evidence>
<comment type="similarity">
    <text evidence="1">Belongs to the NipSnap family.</text>
</comment>
<dbReference type="Proteomes" id="UP001152646">
    <property type="component" value="Unassembled WGS sequence"/>
</dbReference>
<dbReference type="OrthoDB" id="10262843at2759"/>
<evidence type="ECO:0000313" key="5">
    <source>
        <dbReference type="Proteomes" id="UP001152646"/>
    </source>
</evidence>
<dbReference type="SUPFAM" id="SSF54909">
    <property type="entry name" value="Dimeric alpha+beta barrel"/>
    <property type="match status" value="2"/>
</dbReference>
<dbReference type="FunFam" id="3.30.70.100:FF:000037">
    <property type="entry name" value="NIPSNAP family protein"/>
    <property type="match status" value="1"/>
</dbReference>
<evidence type="ECO:0000259" key="3">
    <source>
        <dbReference type="Pfam" id="PF07978"/>
    </source>
</evidence>
<dbReference type="GO" id="GO:0005739">
    <property type="term" value="C:mitochondrion"/>
    <property type="evidence" value="ECO:0007669"/>
    <property type="project" value="TreeGrafter"/>
</dbReference>
<dbReference type="InterPro" id="IPR051557">
    <property type="entry name" value="NipSnap_domain"/>
</dbReference>
<protein>
    <recommendedName>
        <fullName evidence="3">NIPSNAP domain-containing protein</fullName>
    </recommendedName>
</protein>
<dbReference type="Gene3D" id="3.30.70.100">
    <property type="match status" value="2"/>
</dbReference>
<evidence type="ECO:0000313" key="4">
    <source>
        <dbReference type="EMBL" id="CAG8263984.1"/>
    </source>
</evidence>
<evidence type="ECO:0000256" key="1">
    <source>
        <dbReference type="ARBA" id="ARBA00005291"/>
    </source>
</evidence>
<feature type="region of interest" description="Disordered" evidence="2">
    <location>
        <begin position="55"/>
        <end position="90"/>
    </location>
</feature>
<proteinExistence type="inferred from homology"/>
<dbReference type="PANTHER" id="PTHR21017">
    <property type="entry name" value="NIPSNAP-RELATED"/>
    <property type="match status" value="1"/>
</dbReference>
<name>A0A9W4IDD1_9EURO</name>
<dbReference type="GO" id="GO:0000423">
    <property type="term" value="P:mitophagy"/>
    <property type="evidence" value="ECO:0007669"/>
    <property type="project" value="UniProtKB-ARBA"/>
</dbReference>
<gene>
    <name evidence="4" type="ORF">PSALAMII_LOCUS1067</name>
</gene>
<dbReference type="PANTHER" id="PTHR21017:SF17">
    <property type="entry name" value="PROTEIN NIPSNAP"/>
    <property type="match status" value="1"/>
</dbReference>
<dbReference type="AlphaFoldDB" id="A0A9W4IDD1"/>
<comment type="caution">
    <text evidence="4">The sequence shown here is derived from an EMBL/GenBank/DDBJ whole genome shotgun (WGS) entry which is preliminary data.</text>
</comment>
<dbReference type="InterPro" id="IPR012577">
    <property type="entry name" value="NIPSNAP"/>
</dbReference>
<feature type="compositionally biased region" description="Low complexity" evidence="2">
    <location>
        <begin position="64"/>
        <end position="75"/>
    </location>
</feature>
<dbReference type="EMBL" id="CAJVPA010000044">
    <property type="protein sequence ID" value="CAG8263984.1"/>
    <property type="molecule type" value="Genomic_DNA"/>
</dbReference>
<accession>A0A9W4IDD1</accession>
<dbReference type="InterPro" id="IPR011008">
    <property type="entry name" value="Dimeric_a/b-barrel"/>
</dbReference>
<dbReference type="Pfam" id="PF07978">
    <property type="entry name" value="NIPSNAP"/>
    <property type="match status" value="2"/>
</dbReference>
<sequence length="378" mass="43589">MLGPRAIRTARSATTLLRPFSSSAVAYRSPSIRDVTPESTEEFLRRQREFRENLEQARVRKEQQASQSVNASASSTPSREYAPTAPQVSNASSHDILHSLDAASPLDDQELGSLSMHRYIGEEQQHEAAAKRGSFSSLIYGTKEGQHFDKDMERSFSQVLARGKYVHSIVMHDVKPDKVDEYVELVGQWYPRMAGTEENRVNLVGSWRTQVGDNDTFVHIWEYQRYEGYHASLHNISEHPEFREFDRKLKSLIKSKKTSLMQEFSFWPTTPPRRLGGLFELRSYTLHPGNLLEWETHWRRGLSARREVMEGVGAWFVQIGELNTVHHLWQFANLEERKIRREESWGVEGWAETVHKTVPLIQSMQSRILVPMPWSPVG</sequence>
<feature type="domain" description="NIPSNAP" evidence="3">
    <location>
        <begin position="279"/>
        <end position="376"/>
    </location>
</feature>
<dbReference type="FunFam" id="3.30.70.100:FF:000004">
    <property type="entry name" value="NIPSNAP family protein"/>
    <property type="match status" value="1"/>
</dbReference>